<proteinExistence type="predicted"/>
<evidence type="ECO:0000313" key="1">
    <source>
        <dbReference type="EMBL" id="CAF0903745.1"/>
    </source>
</evidence>
<dbReference type="AlphaFoldDB" id="A0A813ZSE6"/>
<dbReference type="EMBL" id="CAJNOT010000230">
    <property type="protein sequence ID" value="CAF0903745.1"/>
    <property type="molecule type" value="Genomic_DNA"/>
</dbReference>
<dbReference type="Gene3D" id="3.90.245.10">
    <property type="entry name" value="Ribonucleoside hydrolase-like"/>
    <property type="match status" value="1"/>
</dbReference>
<organism evidence="1 2">
    <name type="scientific">Rotaria sordida</name>
    <dbReference type="NCBI Taxonomy" id="392033"/>
    <lineage>
        <taxon>Eukaryota</taxon>
        <taxon>Metazoa</taxon>
        <taxon>Spiralia</taxon>
        <taxon>Gnathifera</taxon>
        <taxon>Rotifera</taxon>
        <taxon>Eurotatoria</taxon>
        <taxon>Bdelloidea</taxon>
        <taxon>Philodinida</taxon>
        <taxon>Philodinidae</taxon>
        <taxon>Rotaria</taxon>
    </lineage>
</organism>
<comment type="caution">
    <text evidence="1">The sequence shown here is derived from an EMBL/GenBank/DDBJ whole genome shotgun (WGS) entry which is preliminary data.</text>
</comment>
<evidence type="ECO:0000313" key="2">
    <source>
        <dbReference type="Proteomes" id="UP000663864"/>
    </source>
</evidence>
<dbReference type="InterPro" id="IPR036452">
    <property type="entry name" value="Ribo_hydro-like"/>
</dbReference>
<dbReference type="SUPFAM" id="SSF53590">
    <property type="entry name" value="Nucleoside hydrolase"/>
    <property type="match status" value="1"/>
</dbReference>
<name>A0A813ZSE6_9BILA</name>
<protein>
    <submittedName>
        <fullName evidence="1">Uncharacterized protein</fullName>
    </submittedName>
</protein>
<sequence length="75" mass="8696">MSIYLNRPGKNKKAFHDPLTACCAIDLSIGQWKDVQLYMDEKTKEWGSIISENPNIKIIVDYDHEKFLSTLFAYV</sequence>
<reference evidence="1" key="1">
    <citation type="submission" date="2021-02" db="EMBL/GenBank/DDBJ databases">
        <authorList>
            <person name="Nowell W R."/>
        </authorList>
    </citation>
    <scope>NUCLEOTIDE SEQUENCE</scope>
</reference>
<accession>A0A813ZSE6</accession>
<dbReference type="Proteomes" id="UP000663864">
    <property type="component" value="Unassembled WGS sequence"/>
</dbReference>
<dbReference type="GO" id="GO:0016799">
    <property type="term" value="F:hydrolase activity, hydrolyzing N-glycosyl compounds"/>
    <property type="evidence" value="ECO:0007669"/>
    <property type="project" value="InterPro"/>
</dbReference>
<gene>
    <name evidence="1" type="ORF">ZHD862_LOCUS7523</name>
</gene>